<evidence type="ECO:0000256" key="1">
    <source>
        <dbReference type="SAM" id="Phobius"/>
    </source>
</evidence>
<evidence type="ECO:0000256" key="2">
    <source>
        <dbReference type="SAM" id="SignalP"/>
    </source>
</evidence>
<evidence type="ECO:0000313" key="5">
    <source>
        <dbReference type="Proteomes" id="UP000295070"/>
    </source>
</evidence>
<keyword evidence="5" id="KW-1185">Reference proteome</keyword>
<feature type="transmembrane region" description="Helical" evidence="1">
    <location>
        <begin position="742"/>
        <end position="766"/>
    </location>
</feature>
<comment type="caution">
    <text evidence="4">The sequence shown here is derived from an EMBL/GenBank/DDBJ whole genome shotgun (WGS) entry which is preliminary data.</text>
</comment>
<protein>
    <recommendedName>
        <fullName evidence="3">Ig-like domain-containing protein</fullName>
    </recommendedName>
</protein>
<dbReference type="PROSITE" id="PS50835">
    <property type="entry name" value="IG_LIKE"/>
    <property type="match status" value="5"/>
</dbReference>
<gene>
    <name evidence="4" type="ORF">EPR50_G00159080</name>
</gene>
<feature type="domain" description="Ig-like" evidence="3">
    <location>
        <begin position="384"/>
        <end position="481"/>
    </location>
</feature>
<sequence>MLPLRMLVFLTLMFSLCDADSLCPTDRNPLTLDPPEVIKEYEESVLVNCTSTEDDHDGMYWTVGNKDSPTEYDNSYIQATLSNWDVTAECKIKLNDTHECSKHLKITVYKNPEMVSVFPTRYVPIVEGTPFELQCDIINVAPIQNLTVRWYKNNQAIMNDSFTNTTKTPVSESSTLAINISRDDNGAEFRCEAQLDFGPHGSQPVTSETYTVTVLYAPELKNKTEDVYMNEYNDITLNCDAEGHPPPHFHWTCDGLNILENTNNLNIRQVITSTTCNCTATNNLGSINKQIHVHVIPRGCPLVVTPAEMVVRFGDPASVNCSTDADVQQMGWETPVGATSTTGPAVIWKVEKLEDWQITPLCYINLKDNYQCFKELTITLYKTPDVVSVSALDDGPMVEGIEYHLKCDIINVAPVQKLKVTWYRDNETVHTEVFNGTSTVPVNVSSTLRVTPVGDYNGAHFICKADLQLGPNGPETDPAVTSSPYMAVVHYKPVFKACPGSYAGLEHEFSMDKLSCLADGNPPPILKWKFEGDLINASEHLTRAQSGTYTAEIANDLGTSTTPVVITIEYGASFTCEDRYKVKENENGKLPCEPEGIPKPTITWSKDGKEIVSPQRWTKHDSGNYSLIATNKHGTANHVLHLDVLYAPLIKKGTNNMEVNLGENVTIDCSAEGNPVPEIHWKYSPALNVKNTTWGRQKRISITGATSTNAAVYSCVAINEVGNVTRSVTLTIKGKTSEASSIAIWLLLIILIAALIPIILIILIIVHNRCKKHGQYSFVPDKANDGSELPMTPLSNGVQT</sequence>
<dbReference type="Pfam" id="PF07679">
    <property type="entry name" value="I-set"/>
    <property type="match status" value="1"/>
</dbReference>
<dbReference type="PANTHER" id="PTHR13771">
    <property type="entry name" value="INTERCELLULAR ADHESION MOLECULE"/>
    <property type="match status" value="1"/>
</dbReference>
<evidence type="ECO:0000259" key="3">
    <source>
        <dbReference type="PROSITE" id="PS50835"/>
    </source>
</evidence>
<dbReference type="STRING" id="8167.A0A484CM00"/>
<feature type="domain" description="Ig-like" evidence="3">
    <location>
        <begin position="218"/>
        <end position="294"/>
    </location>
</feature>
<dbReference type="SUPFAM" id="SSF48726">
    <property type="entry name" value="Immunoglobulin"/>
    <property type="match status" value="7"/>
</dbReference>
<organism evidence="4 5">
    <name type="scientific">Perca flavescens</name>
    <name type="common">American yellow perch</name>
    <name type="synonym">Morone flavescens</name>
    <dbReference type="NCBI Taxonomy" id="8167"/>
    <lineage>
        <taxon>Eukaryota</taxon>
        <taxon>Metazoa</taxon>
        <taxon>Chordata</taxon>
        <taxon>Craniata</taxon>
        <taxon>Vertebrata</taxon>
        <taxon>Euteleostomi</taxon>
        <taxon>Actinopterygii</taxon>
        <taxon>Neopterygii</taxon>
        <taxon>Teleostei</taxon>
        <taxon>Neoteleostei</taxon>
        <taxon>Acanthomorphata</taxon>
        <taxon>Eupercaria</taxon>
        <taxon>Perciformes</taxon>
        <taxon>Percoidei</taxon>
        <taxon>Percidae</taxon>
        <taxon>Percinae</taxon>
        <taxon>Perca</taxon>
    </lineage>
</organism>
<dbReference type="InterPro" id="IPR036179">
    <property type="entry name" value="Ig-like_dom_sf"/>
</dbReference>
<dbReference type="Pfam" id="PF13927">
    <property type="entry name" value="Ig_3"/>
    <property type="match status" value="1"/>
</dbReference>
<dbReference type="Gene3D" id="2.60.40.10">
    <property type="entry name" value="Immunoglobulins"/>
    <property type="match status" value="8"/>
</dbReference>
<feature type="signal peptide" evidence="2">
    <location>
        <begin position="1"/>
        <end position="19"/>
    </location>
</feature>
<feature type="domain" description="Ig-like" evidence="3">
    <location>
        <begin position="112"/>
        <end position="213"/>
    </location>
</feature>
<dbReference type="GO" id="GO:0005178">
    <property type="term" value="F:integrin binding"/>
    <property type="evidence" value="ECO:0007669"/>
    <property type="project" value="InterPro"/>
</dbReference>
<dbReference type="SMART" id="SM00409">
    <property type="entry name" value="IG"/>
    <property type="match status" value="4"/>
</dbReference>
<dbReference type="InterPro" id="IPR013768">
    <property type="entry name" value="ICAM_N"/>
</dbReference>
<dbReference type="GO" id="GO:0007155">
    <property type="term" value="P:cell adhesion"/>
    <property type="evidence" value="ECO:0007669"/>
    <property type="project" value="InterPro"/>
</dbReference>
<dbReference type="Proteomes" id="UP000295070">
    <property type="component" value="Chromosome 15"/>
</dbReference>
<keyword evidence="1" id="KW-1133">Transmembrane helix</keyword>
<dbReference type="EMBL" id="SCKG01000015">
    <property type="protein sequence ID" value="TDH03085.1"/>
    <property type="molecule type" value="Genomic_DNA"/>
</dbReference>
<dbReference type="PANTHER" id="PTHR13771:SF9">
    <property type="entry name" value="INTERCELLULAR ADHESION MOLECULE 5"/>
    <property type="match status" value="1"/>
</dbReference>
<keyword evidence="2" id="KW-0732">Signal</keyword>
<dbReference type="InterPro" id="IPR013783">
    <property type="entry name" value="Ig-like_fold"/>
</dbReference>
<dbReference type="SMART" id="SM00408">
    <property type="entry name" value="IGc2"/>
    <property type="match status" value="4"/>
</dbReference>
<dbReference type="InterPro" id="IPR003599">
    <property type="entry name" value="Ig_sub"/>
</dbReference>
<dbReference type="InterPro" id="IPR047012">
    <property type="entry name" value="ICAM_VCAM"/>
</dbReference>
<feature type="chain" id="PRO_5019764093" description="Ig-like domain-containing protein" evidence="2">
    <location>
        <begin position="20"/>
        <end position="800"/>
    </location>
</feature>
<feature type="domain" description="Ig-like" evidence="3">
    <location>
        <begin position="648"/>
        <end position="731"/>
    </location>
</feature>
<dbReference type="InterPro" id="IPR007110">
    <property type="entry name" value="Ig-like_dom"/>
</dbReference>
<keyword evidence="1" id="KW-0812">Transmembrane</keyword>
<proteinExistence type="predicted"/>
<keyword evidence="1" id="KW-0472">Membrane</keyword>
<name>A0A484CM00_PERFV</name>
<dbReference type="InterPro" id="IPR003598">
    <property type="entry name" value="Ig_sub2"/>
</dbReference>
<reference evidence="4 5" key="1">
    <citation type="submission" date="2019-01" db="EMBL/GenBank/DDBJ databases">
        <title>A chromosome-scale genome assembly of the yellow perch, Perca flavescens.</title>
        <authorList>
            <person name="Feron R."/>
            <person name="Morvezen R."/>
            <person name="Bestin A."/>
            <person name="Haffray P."/>
            <person name="Klopp C."/>
            <person name="Zahm M."/>
            <person name="Cabau C."/>
            <person name="Roques C."/>
            <person name="Donnadieu C."/>
            <person name="Bouchez O."/>
            <person name="Christie M."/>
            <person name="Larson W."/>
            <person name="Guiguen Y."/>
        </authorList>
    </citation>
    <scope>NUCLEOTIDE SEQUENCE [LARGE SCALE GENOMIC DNA]</scope>
    <source>
        <strain evidence="4">YP-PL-M2</strain>
        <tissue evidence="4">Blood</tissue>
    </source>
</reference>
<evidence type="ECO:0000313" key="4">
    <source>
        <dbReference type="EMBL" id="TDH03085.1"/>
    </source>
</evidence>
<dbReference type="AlphaFoldDB" id="A0A484CM00"/>
<feature type="domain" description="Ig-like" evidence="3">
    <location>
        <begin position="563"/>
        <end position="643"/>
    </location>
</feature>
<dbReference type="Pfam" id="PF03921">
    <property type="entry name" value="ICAM_N"/>
    <property type="match status" value="1"/>
</dbReference>
<accession>A0A484CM00</accession>
<dbReference type="InterPro" id="IPR013098">
    <property type="entry name" value="Ig_I-set"/>
</dbReference>